<evidence type="ECO:0000313" key="1">
    <source>
        <dbReference type="EMBL" id="UJF34394.1"/>
    </source>
</evidence>
<dbReference type="EMBL" id="CP090978">
    <property type="protein sequence ID" value="UJF34394.1"/>
    <property type="molecule type" value="Genomic_DNA"/>
</dbReference>
<evidence type="ECO:0000313" key="2">
    <source>
        <dbReference type="Proteomes" id="UP001649230"/>
    </source>
</evidence>
<name>A0ABY3SK20_9BACL</name>
<keyword evidence="2" id="KW-1185">Reference proteome</keyword>
<reference evidence="1 2" key="1">
    <citation type="journal article" date="2024" name="Int. J. Syst. Evol. Microbiol.">
        <title>Paenibacillus hexagrammi sp. nov., a novel bacterium isolated from the gut content of Hexagrammos agrammus.</title>
        <authorList>
            <person name="Jung H.K."/>
            <person name="Kim D.G."/>
            <person name="Zin H."/>
            <person name="Park J."/>
            <person name="Jung H."/>
            <person name="Kim Y.O."/>
            <person name="Kong H.J."/>
            <person name="Kim J.W."/>
            <person name="Kim Y.S."/>
        </authorList>
    </citation>
    <scope>NUCLEOTIDE SEQUENCE [LARGE SCALE GENOMIC DNA]</scope>
    <source>
        <strain evidence="1 2">YPD9-1</strain>
    </source>
</reference>
<dbReference type="Pfam" id="PF16258">
    <property type="entry name" value="DUF4912"/>
    <property type="match status" value="1"/>
</dbReference>
<sequence>MKSLPSASFEVPDRYNKDLLHLMVRDAHTLYVYWEISDRRRWLVAQHFECDYGMMPKVLRLYDITDTYFNGSNAHWHRDTLTTPEANNWYLQGLQADRTYVVDIGTYTWDHQFIPLLRSGCAATPKDTEAVWGEPIRGVVPQAQAAHVHSRIVPQLFENLQPYTPYAR</sequence>
<dbReference type="RefSeq" id="WP_235120968.1">
    <property type="nucleotide sequence ID" value="NZ_CP090978.1"/>
</dbReference>
<dbReference type="Proteomes" id="UP001649230">
    <property type="component" value="Chromosome"/>
</dbReference>
<organism evidence="1 2">
    <name type="scientific">Paenibacillus hexagrammi</name>
    <dbReference type="NCBI Taxonomy" id="2908839"/>
    <lineage>
        <taxon>Bacteria</taxon>
        <taxon>Bacillati</taxon>
        <taxon>Bacillota</taxon>
        <taxon>Bacilli</taxon>
        <taxon>Bacillales</taxon>
        <taxon>Paenibacillaceae</taxon>
        <taxon>Paenibacillus</taxon>
    </lineage>
</organism>
<gene>
    <name evidence="1" type="ORF">L0M14_04090</name>
</gene>
<proteinExistence type="predicted"/>
<protein>
    <submittedName>
        <fullName evidence="1">DUF4912 domain-containing protein</fullName>
    </submittedName>
</protein>
<accession>A0ABY3SK20</accession>
<dbReference type="InterPro" id="IPR032585">
    <property type="entry name" value="DUF4912"/>
</dbReference>